<dbReference type="PANTHER" id="PTHR36438:SF1">
    <property type="entry name" value="IRON-SULFUR CLUSTER REPAIR PROTEIN YTFE"/>
    <property type="match status" value="1"/>
</dbReference>
<keyword evidence="7" id="KW-1185">Reference proteome</keyword>
<organism evidence="6 7">
    <name type="scientific">Shewanella livingstonensis</name>
    <dbReference type="NCBI Taxonomy" id="150120"/>
    <lineage>
        <taxon>Bacteria</taxon>
        <taxon>Pseudomonadati</taxon>
        <taxon>Pseudomonadota</taxon>
        <taxon>Gammaproteobacteria</taxon>
        <taxon>Alteromonadales</taxon>
        <taxon>Shewanellaceae</taxon>
        <taxon>Shewanella</taxon>
    </lineage>
</organism>
<dbReference type="KEGG" id="slj:EGC82_03760"/>
<evidence type="ECO:0000313" key="6">
    <source>
        <dbReference type="EMBL" id="AZG71953.1"/>
    </source>
</evidence>
<proteinExistence type="predicted"/>
<comment type="subcellular location">
    <subcellularLocation>
        <location evidence="1">Cytoplasm</location>
    </subcellularLocation>
</comment>
<dbReference type="GO" id="GO:0046872">
    <property type="term" value="F:metal ion binding"/>
    <property type="evidence" value="ECO:0007669"/>
    <property type="project" value="UniProtKB-KW"/>
</dbReference>
<gene>
    <name evidence="6" type="ORF">EGC82_03760</name>
</gene>
<dbReference type="InterPro" id="IPR019903">
    <property type="entry name" value="RIC_family"/>
</dbReference>
<reference evidence="7" key="1">
    <citation type="submission" date="2018-11" db="EMBL/GenBank/DDBJ databases">
        <title>Shewanella sp. M2.</title>
        <authorList>
            <person name="Hwang Y.J."/>
            <person name="Hwang C.Y."/>
        </authorList>
    </citation>
    <scope>NUCLEOTIDE SEQUENCE [LARGE SCALE GENOMIC DNA]</scope>
    <source>
        <strain evidence="7">LMG 19866</strain>
    </source>
</reference>
<dbReference type="Pfam" id="PF01814">
    <property type="entry name" value="Hemerythrin"/>
    <property type="match status" value="1"/>
</dbReference>
<evidence type="ECO:0000259" key="5">
    <source>
        <dbReference type="Pfam" id="PF01814"/>
    </source>
</evidence>
<feature type="domain" description="Hemerythrin-like" evidence="5">
    <location>
        <begin position="31"/>
        <end position="174"/>
    </location>
</feature>
<dbReference type="EMBL" id="CP034015">
    <property type="protein sequence ID" value="AZG71953.1"/>
    <property type="molecule type" value="Genomic_DNA"/>
</dbReference>
<accession>A0A3G8LQ96</accession>
<dbReference type="PANTHER" id="PTHR36438">
    <property type="entry name" value="IRON-SULFUR CLUSTER REPAIR PROTEIN YTFE"/>
    <property type="match status" value="1"/>
</dbReference>
<dbReference type="Proteomes" id="UP000278035">
    <property type="component" value="Chromosome"/>
</dbReference>
<keyword evidence="4" id="KW-0408">Iron</keyword>
<sequence length="177" mass="20166">MCIFGVTMSTAQTTEQLSLLSLVDLINYIETNHHAYIRKTAPLLIEYTEKMVRAHGDDHDEIKPLALCVRELIDELMPHLMKEEQILFPAIKSLSLGQPANGCFGHIGNPINMMLHEHDNADQMLQSIRRLTNNYTIPASVCHTWQACYRTLAEFDVDLQNHINLENTLLFPKALVL</sequence>
<evidence type="ECO:0000256" key="3">
    <source>
        <dbReference type="ARBA" id="ARBA00022723"/>
    </source>
</evidence>
<evidence type="ECO:0000313" key="7">
    <source>
        <dbReference type="Proteomes" id="UP000278035"/>
    </source>
</evidence>
<dbReference type="AlphaFoldDB" id="A0A3G8LQ96"/>
<dbReference type="Gene3D" id="1.20.120.520">
    <property type="entry name" value="nmb1532 protein domain like"/>
    <property type="match status" value="1"/>
</dbReference>
<protein>
    <submittedName>
        <fullName evidence="6">Iron-sulfur cluster repair di-iron protein</fullName>
    </submittedName>
</protein>
<dbReference type="InterPro" id="IPR012312">
    <property type="entry name" value="Hemerythrin-like"/>
</dbReference>
<evidence type="ECO:0000256" key="4">
    <source>
        <dbReference type="ARBA" id="ARBA00023004"/>
    </source>
</evidence>
<dbReference type="GO" id="GO:0005737">
    <property type="term" value="C:cytoplasm"/>
    <property type="evidence" value="ECO:0007669"/>
    <property type="project" value="UniProtKB-SubCell"/>
</dbReference>
<keyword evidence="2" id="KW-0963">Cytoplasm</keyword>
<evidence type="ECO:0000256" key="1">
    <source>
        <dbReference type="ARBA" id="ARBA00004496"/>
    </source>
</evidence>
<keyword evidence="3" id="KW-0479">Metal-binding</keyword>
<dbReference type="OrthoDB" id="9797132at2"/>
<name>A0A3G8LQ96_9GAMM</name>
<evidence type="ECO:0000256" key="2">
    <source>
        <dbReference type="ARBA" id="ARBA00022490"/>
    </source>
</evidence>